<dbReference type="PANTHER" id="PTHR35093">
    <property type="entry name" value="OUTER MEMBRANE PROTEIN NMB0088-RELATED"/>
    <property type="match status" value="1"/>
</dbReference>
<evidence type="ECO:0000256" key="4">
    <source>
        <dbReference type="ARBA" id="ARBA00022692"/>
    </source>
</evidence>
<evidence type="ECO:0000313" key="9">
    <source>
        <dbReference type="EMBL" id="MDK2125208.1"/>
    </source>
</evidence>
<feature type="signal peptide" evidence="8">
    <location>
        <begin position="1"/>
        <end position="26"/>
    </location>
</feature>
<dbReference type="SUPFAM" id="SSF56935">
    <property type="entry name" value="Porins"/>
    <property type="match status" value="1"/>
</dbReference>
<keyword evidence="10" id="KW-1185">Reference proteome</keyword>
<keyword evidence="3" id="KW-1134">Transmembrane beta strand</keyword>
<sequence>MRKTPLSLSIMLIGLGAAVVSGGAMASGYHFGTQSVSSQGTANASGVEANDATVIFSNPAGLSHVKGTTASAVLDIVIPEASFTDKGSRTLLGKPTGGGDGGKFASTTAVPHFFLSHQISDKVTFGLGTFVPFGSHTKYDDNWVGRYNVKETDLKTLAINPSVAFKLTDSITLGGGVTAQYIEGKLTKSADFGSGAVAALARAGQISAAQAAALTPVMSGNPTYDGSVVVKGDDWGYGYNLGLMFELDAGTRFGIAYRSAIKHELAGTADWTVPQSLATSPLGAAGALVLADLNGRYVDSGASLNIDTPESFSISAYKQIGDKAALMADITRTRHSRFKELRIDFHSTLADSNTPENWSDTTKVSFGGTYRLSDALLLRAGISYDRSPVTDQNRTPSIPDNDRKWFSLGGNWAINKDSSLDFAYSFVKLNKSTINTFDNGGVTDKDGKPTCDSTRNTSSCATIVGEYDVKSSIIGIQYNYRF</sequence>
<evidence type="ECO:0000256" key="7">
    <source>
        <dbReference type="ARBA" id="ARBA00023237"/>
    </source>
</evidence>
<comment type="subcellular location">
    <subcellularLocation>
        <location evidence="1">Cell outer membrane</location>
        <topology evidence="1">Multi-pass membrane protein</topology>
    </subcellularLocation>
</comment>
<evidence type="ECO:0000256" key="8">
    <source>
        <dbReference type="SAM" id="SignalP"/>
    </source>
</evidence>
<keyword evidence="6" id="KW-0472">Membrane</keyword>
<evidence type="ECO:0000256" key="3">
    <source>
        <dbReference type="ARBA" id="ARBA00022452"/>
    </source>
</evidence>
<protein>
    <submittedName>
        <fullName evidence="9">OmpP1/FadL family transporter</fullName>
    </submittedName>
</protein>
<evidence type="ECO:0000256" key="1">
    <source>
        <dbReference type="ARBA" id="ARBA00004571"/>
    </source>
</evidence>
<dbReference type="PANTHER" id="PTHR35093:SF8">
    <property type="entry name" value="OUTER MEMBRANE PROTEIN NMB0088-RELATED"/>
    <property type="match status" value="1"/>
</dbReference>
<keyword evidence="7" id="KW-0998">Cell outer membrane</keyword>
<dbReference type="Pfam" id="PF03349">
    <property type="entry name" value="Toluene_X"/>
    <property type="match status" value="1"/>
</dbReference>
<evidence type="ECO:0000313" key="10">
    <source>
        <dbReference type="Proteomes" id="UP001172778"/>
    </source>
</evidence>
<comment type="similarity">
    <text evidence="2">Belongs to the OmpP1/FadL family.</text>
</comment>
<dbReference type="Gene3D" id="2.40.160.60">
    <property type="entry name" value="Outer membrane protein transport protein (OMPP1/FadL/TodX)"/>
    <property type="match status" value="1"/>
</dbReference>
<organism evidence="9 10">
    <name type="scientific">Parachitinimonas caeni</name>
    <dbReference type="NCBI Taxonomy" id="3031301"/>
    <lineage>
        <taxon>Bacteria</taxon>
        <taxon>Pseudomonadati</taxon>
        <taxon>Pseudomonadota</taxon>
        <taxon>Betaproteobacteria</taxon>
        <taxon>Neisseriales</taxon>
        <taxon>Chitinibacteraceae</taxon>
        <taxon>Parachitinimonas</taxon>
    </lineage>
</organism>
<proteinExistence type="inferred from homology"/>
<dbReference type="Proteomes" id="UP001172778">
    <property type="component" value="Unassembled WGS sequence"/>
</dbReference>
<evidence type="ECO:0000256" key="5">
    <source>
        <dbReference type="ARBA" id="ARBA00022729"/>
    </source>
</evidence>
<accession>A0ABT7DYS0</accession>
<reference evidence="9" key="1">
    <citation type="submission" date="2023-03" db="EMBL/GenBank/DDBJ databases">
        <title>Chitinimonas shenzhenensis gen. nov., sp. nov., a novel member of family Burkholderiaceae isolated from activated sludge collected in Shen Zhen, China.</title>
        <authorList>
            <person name="Wang X."/>
        </authorList>
    </citation>
    <scope>NUCLEOTIDE SEQUENCE</scope>
    <source>
        <strain evidence="9">DQS-5</strain>
    </source>
</reference>
<dbReference type="EMBL" id="JARRAF010000016">
    <property type="protein sequence ID" value="MDK2125208.1"/>
    <property type="molecule type" value="Genomic_DNA"/>
</dbReference>
<evidence type="ECO:0000256" key="6">
    <source>
        <dbReference type="ARBA" id="ARBA00023136"/>
    </source>
</evidence>
<evidence type="ECO:0000256" key="2">
    <source>
        <dbReference type="ARBA" id="ARBA00008163"/>
    </source>
</evidence>
<dbReference type="RefSeq" id="WP_284101519.1">
    <property type="nucleotide sequence ID" value="NZ_JARRAF010000016.1"/>
</dbReference>
<keyword evidence="4" id="KW-0812">Transmembrane</keyword>
<feature type="chain" id="PRO_5045841220" evidence="8">
    <location>
        <begin position="27"/>
        <end position="482"/>
    </location>
</feature>
<name>A0ABT7DYS0_9NEIS</name>
<gene>
    <name evidence="9" type="ORF">PZA18_14220</name>
</gene>
<dbReference type="InterPro" id="IPR005017">
    <property type="entry name" value="OMPP1/FadL/TodX"/>
</dbReference>
<keyword evidence="5 8" id="KW-0732">Signal</keyword>
<comment type="caution">
    <text evidence="9">The sequence shown here is derived from an EMBL/GenBank/DDBJ whole genome shotgun (WGS) entry which is preliminary data.</text>
</comment>